<evidence type="ECO:0000259" key="1">
    <source>
        <dbReference type="Pfam" id="PF18765"/>
    </source>
</evidence>
<dbReference type="RefSeq" id="WP_009200707.1">
    <property type="nucleotide sequence ID" value="NZ_ACJX03000001.1"/>
</dbReference>
<dbReference type="PIRSF" id="PIRSF020217">
    <property type="entry name" value="UCP020217"/>
    <property type="match status" value="1"/>
</dbReference>
<dbReference type="SUPFAM" id="SSF81301">
    <property type="entry name" value="Nucleotidyltransferase"/>
    <property type="match status" value="1"/>
</dbReference>
<dbReference type="CDD" id="cd05403">
    <property type="entry name" value="NT_KNTase_like"/>
    <property type="match status" value="1"/>
</dbReference>
<dbReference type="Gene3D" id="3.30.460.10">
    <property type="entry name" value="Beta Polymerase, domain 2"/>
    <property type="match status" value="1"/>
</dbReference>
<dbReference type="Pfam" id="PF18765">
    <property type="entry name" value="Polbeta"/>
    <property type="match status" value="1"/>
</dbReference>
<dbReference type="EMBL" id="ACJX03000001">
    <property type="protein sequence ID" value="KRT34411.1"/>
    <property type="molecule type" value="Genomic_DNA"/>
</dbReference>
<accession>A0A0T5X7V1</accession>
<dbReference type="InterPro" id="IPR041633">
    <property type="entry name" value="Polbeta"/>
</dbReference>
<gene>
    <name evidence="2" type="ORF">HMPREF1705_04358</name>
</gene>
<dbReference type="InterPro" id="IPR052930">
    <property type="entry name" value="TA_antitoxin_MntA"/>
</dbReference>
<protein>
    <submittedName>
        <fullName evidence="2">Nucleotidyltransferase domain protein</fullName>
    </submittedName>
</protein>
<name>A0A0T5X7V1_9BACT</name>
<dbReference type="eggNOG" id="COG1669">
    <property type="taxonomic scope" value="Bacteria"/>
</dbReference>
<dbReference type="GO" id="GO:0016740">
    <property type="term" value="F:transferase activity"/>
    <property type="evidence" value="ECO:0007669"/>
    <property type="project" value="UniProtKB-KW"/>
</dbReference>
<organism evidence="2 3">
    <name type="scientific">Acetomicrobium hydrogeniformans ATCC BAA-1850</name>
    <dbReference type="NCBI Taxonomy" id="592015"/>
    <lineage>
        <taxon>Bacteria</taxon>
        <taxon>Thermotogati</taxon>
        <taxon>Synergistota</taxon>
        <taxon>Synergistia</taxon>
        <taxon>Synergistales</taxon>
        <taxon>Acetomicrobiaceae</taxon>
        <taxon>Acetomicrobium</taxon>
    </lineage>
</organism>
<dbReference type="STRING" id="592015.HMPREF1705_04358"/>
<dbReference type="OrthoDB" id="37820at2"/>
<keyword evidence="2" id="KW-0808">Transferase</keyword>
<dbReference type="PANTHER" id="PTHR43852">
    <property type="entry name" value="NUCLEOTIDYLTRANSFERASE"/>
    <property type="match status" value="1"/>
</dbReference>
<dbReference type="AlphaFoldDB" id="A0A0T5X7V1"/>
<dbReference type="Proteomes" id="UP000005273">
    <property type="component" value="Unassembled WGS sequence"/>
</dbReference>
<keyword evidence="3" id="KW-1185">Reference proteome</keyword>
<proteinExistence type="predicted"/>
<dbReference type="InterPro" id="IPR043519">
    <property type="entry name" value="NT_sf"/>
</dbReference>
<reference evidence="3" key="1">
    <citation type="submission" date="2012-09" db="EMBL/GenBank/DDBJ databases">
        <authorList>
            <person name="Weinstock G."/>
            <person name="Sodergren E."/>
            <person name="Clifton S."/>
            <person name="Fulton L."/>
            <person name="Fulton B."/>
            <person name="Courtney L."/>
            <person name="Fronick C."/>
            <person name="Harrison M."/>
            <person name="Strong C."/>
            <person name="Farmer C."/>
            <person name="Delehaunty K."/>
            <person name="Markovic C."/>
            <person name="Hall O."/>
            <person name="Minx P."/>
            <person name="Tomlinson C."/>
            <person name="Mitreva M."/>
            <person name="Nelson J."/>
            <person name="Hou S."/>
            <person name="Wollam A."/>
            <person name="Pepin K.H."/>
            <person name="Johnson M."/>
            <person name="Bhonagiri V."/>
            <person name="Nash W.E."/>
            <person name="Suruliraj S."/>
            <person name="Warren W."/>
            <person name="Chinwalla A."/>
            <person name="Mardis E.R."/>
            <person name="Wilson R.K."/>
        </authorList>
    </citation>
    <scope>NUCLEOTIDE SEQUENCE [LARGE SCALE GENOMIC DNA]</scope>
    <source>
        <strain evidence="3">OS1</strain>
    </source>
</reference>
<evidence type="ECO:0000313" key="2">
    <source>
        <dbReference type="EMBL" id="KRT34411.1"/>
    </source>
</evidence>
<comment type="caution">
    <text evidence="2">The sequence shown here is derived from an EMBL/GenBank/DDBJ whole genome shotgun (WGS) entry which is preliminary data.</text>
</comment>
<feature type="domain" description="Polymerase beta nucleotidyltransferase" evidence="1">
    <location>
        <begin position="34"/>
        <end position="118"/>
    </location>
</feature>
<dbReference type="InterPro" id="IPR024700">
    <property type="entry name" value="UCP020217"/>
</dbReference>
<evidence type="ECO:0000313" key="3">
    <source>
        <dbReference type="Proteomes" id="UP000005273"/>
    </source>
</evidence>
<sequence>MDTDAFTAGWTERLEIERKSRCKRMREAYIVARKCAHILYDKYRVRRVYLIGSLANPEDFHERSDIDLAVEELPSHLYFKALAELWRELPAGLELDLIPLEDVDPVFLSRILKEGVIIDD</sequence>
<dbReference type="PANTHER" id="PTHR43852:SF2">
    <property type="entry name" value="PROTEIN ADENYLYLTRANSFERASE MNTA"/>
    <property type="match status" value="1"/>
</dbReference>